<keyword evidence="2" id="KW-0238">DNA-binding</keyword>
<dbReference type="EMBL" id="QXXQ01000010">
    <property type="protein sequence ID" value="RID90877.1"/>
    <property type="molecule type" value="Genomic_DNA"/>
</dbReference>
<dbReference type="PANTHER" id="PTHR33164">
    <property type="entry name" value="TRANSCRIPTIONAL REGULATOR, MARR FAMILY"/>
    <property type="match status" value="1"/>
</dbReference>
<dbReference type="SUPFAM" id="SSF46785">
    <property type="entry name" value="Winged helix' DNA-binding domain"/>
    <property type="match status" value="1"/>
</dbReference>
<dbReference type="PRINTS" id="PR00598">
    <property type="entry name" value="HTHMARR"/>
</dbReference>
<dbReference type="PROSITE" id="PS50995">
    <property type="entry name" value="HTH_MARR_2"/>
    <property type="match status" value="1"/>
</dbReference>
<keyword evidence="3" id="KW-0804">Transcription</keyword>
<protein>
    <submittedName>
        <fullName evidence="5">MarR family transcriptional regulator</fullName>
    </submittedName>
</protein>
<reference evidence="5 6" key="1">
    <citation type="submission" date="2018-09" db="EMBL/GenBank/DDBJ databases">
        <title>Gemmobacter lutimaris sp. nov., a marine bacterium isolated from tidal flat.</title>
        <authorList>
            <person name="Lee D.W."/>
            <person name="Yoo Y."/>
            <person name="Kim J.-J."/>
            <person name="Kim B.S."/>
        </authorList>
    </citation>
    <scope>NUCLEOTIDE SEQUENCE [LARGE SCALE GENOMIC DNA]</scope>
    <source>
        <strain evidence="5 6">YJ-T1-11</strain>
    </source>
</reference>
<proteinExistence type="predicted"/>
<keyword evidence="1" id="KW-0805">Transcription regulation</keyword>
<evidence type="ECO:0000256" key="3">
    <source>
        <dbReference type="ARBA" id="ARBA00023163"/>
    </source>
</evidence>
<evidence type="ECO:0000256" key="2">
    <source>
        <dbReference type="ARBA" id="ARBA00023125"/>
    </source>
</evidence>
<dbReference type="PANTHER" id="PTHR33164:SF43">
    <property type="entry name" value="HTH-TYPE TRANSCRIPTIONAL REPRESSOR YETL"/>
    <property type="match status" value="1"/>
</dbReference>
<dbReference type="SMART" id="SM00347">
    <property type="entry name" value="HTH_MARR"/>
    <property type="match status" value="1"/>
</dbReference>
<dbReference type="InterPro" id="IPR023187">
    <property type="entry name" value="Tscrpt_reg_MarR-type_CS"/>
</dbReference>
<dbReference type="InterPro" id="IPR036390">
    <property type="entry name" value="WH_DNA-bd_sf"/>
</dbReference>
<gene>
    <name evidence="5" type="ORF">D2N39_16430</name>
</gene>
<evidence type="ECO:0000256" key="1">
    <source>
        <dbReference type="ARBA" id="ARBA00023015"/>
    </source>
</evidence>
<evidence type="ECO:0000259" key="4">
    <source>
        <dbReference type="PROSITE" id="PS50995"/>
    </source>
</evidence>
<evidence type="ECO:0000313" key="5">
    <source>
        <dbReference type="EMBL" id="RID90877.1"/>
    </source>
</evidence>
<organism evidence="5 6">
    <name type="scientific">Gemmobacter lutimaris</name>
    <dbReference type="NCBI Taxonomy" id="2306023"/>
    <lineage>
        <taxon>Bacteria</taxon>
        <taxon>Pseudomonadati</taxon>
        <taxon>Pseudomonadota</taxon>
        <taxon>Alphaproteobacteria</taxon>
        <taxon>Rhodobacterales</taxon>
        <taxon>Paracoccaceae</taxon>
        <taxon>Gemmobacter</taxon>
    </lineage>
</organism>
<feature type="domain" description="HTH marR-type" evidence="4">
    <location>
        <begin position="4"/>
        <end position="137"/>
    </location>
</feature>
<dbReference type="GO" id="GO:0003677">
    <property type="term" value="F:DNA binding"/>
    <property type="evidence" value="ECO:0007669"/>
    <property type="project" value="UniProtKB-KW"/>
</dbReference>
<dbReference type="Pfam" id="PF12802">
    <property type="entry name" value="MarR_2"/>
    <property type="match status" value="1"/>
</dbReference>
<dbReference type="Proteomes" id="UP000266649">
    <property type="component" value="Unassembled WGS sequence"/>
</dbReference>
<dbReference type="AlphaFoldDB" id="A0A398BMQ5"/>
<keyword evidence="6" id="KW-1185">Reference proteome</keyword>
<evidence type="ECO:0000313" key="6">
    <source>
        <dbReference type="Proteomes" id="UP000266649"/>
    </source>
</evidence>
<sequence>MQLESFFPYRLAVVAEAFSRQLVEVYGHAHGLTREEWRLLFLIEGAEEINSLELARRTTLDKVQVSRATQRLEDKGLILRSIPATDRRLRLYTITPLGRSTFAQAFRQVEARANAILGAMSVEERAALETGLAALHRAVTGQAKA</sequence>
<dbReference type="RefSeq" id="WP_119135866.1">
    <property type="nucleotide sequence ID" value="NZ_QXXQ01000010.1"/>
</dbReference>
<dbReference type="OrthoDB" id="8906692at2"/>
<dbReference type="InterPro" id="IPR036388">
    <property type="entry name" value="WH-like_DNA-bd_sf"/>
</dbReference>
<dbReference type="InterPro" id="IPR000835">
    <property type="entry name" value="HTH_MarR-typ"/>
</dbReference>
<dbReference type="InterPro" id="IPR039422">
    <property type="entry name" value="MarR/SlyA-like"/>
</dbReference>
<dbReference type="PROSITE" id="PS01117">
    <property type="entry name" value="HTH_MARR_1"/>
    <property type="match status" value="1"/>
</dbReference>
<dbReference type="GO" id="GO:0003700">
    <property type="term" value="F:DNA-binding transcription factor activity"/>
    <property type="evidence" value="ECO:0007669"/>
    <property type="project" value="InterPro"/>
</dbReference>
<accession>A0A398BMQ5</accession>
<name>A0A398BMQ5_9RHOB</name>
<dbReference type="GO" id="GO:0006950">
    <property type="term" value="P:response to stress"/>
    <property type="evidence" value="ECO:0007669"/>
    <property type="project" value="TreeGrafter"/>
</dbReference>
<dbReference type="Gene3D" id="1.10.10.10">
    <property type="entry name" value="Winged helix-like DNA-binding domain superfamily/Winged helix DNA-binding domain"/>
    <property type="match status" value="1"/>
</dbReference>
<comment type="caution">
    <text evidence="5">The sequence shown here is derived from an EMBL/GenBank/DDBJ whole genome shotgun (WGS) entry which is preliminary data.</text>
</comment>